<name>A0A1G9PK23_9BACI</name>
<protein>
    <submittedName>
        <fullName evidence="1">Uncharacterized protein</fullName>
    </submittedName>
</protein>
<dbReference type="EMBL" id="FNHF01000001">
    <property type="protein sequence ID" value="SDL99054.1"/>
    <property type="molecule type" value="Genomic_DNA"/>
</dbReference>
<proteinExistence type="predicted"/>
<sequence>MIYSNLLLTLKDERRVEYFLMFLTVDGKGKDLHINPAIVNGDSCENRTNRKNNPSEFECLAFRTSLGFCFGHYPFVSAATLLNYDSSTCLICSTAQTKSDFSTVSGGAKRMTFSCVSLQSNPFAFSCSQ</sequence>
<gene>
    <name evidence="1" type="ORF">SAMN05216244_1464</name>
</gene>
<evidence type="ECO:0000313" key="2">
    <source>
        <dbReference type="Proteomes" id="UP000182347"/>
    </source>
</evidence>
<dbReference type="AlphaFoldDB" id="A0A1G9PK23"/>
<accession>A0A1G9PK23</accession>
<organism evidence="1 2">
    <name type="scientific">Sediminibacillus halophilus</name>
    <dbReference type="NCBI Taxonomy" id="482461"/>
    <lineage>
        <taxon>Bacteria</taxon>
        <taxon>Bacillati</taxon>
        <taxon>Bacillota</taxon>
        <taxon>Bacilli</taxon>
        <taxon>Bacillales</taxon>
        <taxon>Bacillaceae</taxon>
        <taxon>Sediminibacillus</taxon>
    </lineage>
</organism>
<evidence type="ECO:0000313" key="1">
    <source>
        <dbReference type="EMBL" id="SDL99054.1"/>
    </source>
</evidence>
<dbReference type="Proteomes" id="UP000182347">
    <property type="component" value="Unassembled WGS sequence"/>
</dbReference>
<reference evidence="2" key="1">
    <citation type="submission" date="2016-10" db="EMBL/GenBank/DDBJ databases">
        <authorList>
            <person name="Varghese N."/>
            <person name="Submissions S."/>
        </authorList>
    </citation>
    <scope>NUCLEOTIDE SEQUENCE [LARGE SCALE GENOMIC DNA]</scope>
    <source>
        <strain evidence="2">CGMCC 1.6199</strain>
    </source>
</reference>
<keyword evidence="2" id="KW-1185">Reference proteome</keyword>
<dbReference type="STRING" id="482461.SAMN05216244_1464"/>